<dbReference type="GO" id="GO:0003677">
    <property type="term" value="F:DNA binding"/>
    <property type="evidence" value="ECO:0007669"/>
    <property type="project" value="UniProtKB-KW"/>
</dbReference>
<dbReference type="Gene3D" id="1.10.260.40">
    <property type="entry name" value="lambda repressor-like DNA-binding domains"/>
    <property type="match status" value="1"/>
</dbReference>
<dbReference type="RefSeq" id="WP_074834083.1">
    <property type="nucleotide sequence ID" value="NZ_FOAT01000011.1"/>
</dbReference>
<proteinExistence type="predicted"/>
<name>A0A1H7MA70_RUMAL</name>
<keyword evidence="2" id="KW-0472">Membrane</keyword>
<dbReference type="PANTHER" id="PTHR46558">
    <property type="entry name" value="TRACRIPTIONAL REGULATORY PROTEIN-RELATED-RELATED"/>
    <property type="match status" value="1"/>
</dbReference>
<feature type="transmembrane region" description="Helical" evidence="2">
    <location>
        <begin position="124"/>
        <end position="145"/>
    </location>
</feature>
<dbReference type="AlphaFoldDB" id="A0A1H7MA70"/>
<dbReference type="PANTHER" id="PTHR46558:SF4">
    <property type="entry name" value="DNA-BIDING PHAGE PROTEIN"/>
    <property type="match status" value="1"/>
</dbReference>
<feature type="transmembrane region" description="Helical" evidence="2">
    <location>
        <begin position="180"/>
        <end position="197"/>
    </location>
</feature>
<feature type="domain" description="HTH cro/C1-type" evidence="3">
    <location>
        <begin position="7"/>
        <end position="61"/>
    </location>
</feature>
<evidence type="ECO:0000313" key="5">
    <source>
        <dbReference type="Proteomes" id="UP000186015"/>
    </source>
</evidence>
<evidence type="ECO:0000256" key="2">
    <source>
        <dbReference type="SAM" id="Phobius"/>
    </source>
</evidence>
<dbReference type="InterPro" id="IPR001387">
    <property type="entry name" value="Cro/C1-type_HTH"/>
</dbReference>
<dbReference type="Pfam" id="PF01381">
    <property type="entry name" value="HTH_3"/>
    <property type="match status" value="1"/>
</dbReference>
<reference evidence="4 5" key="1">
    <citation type="submission" date="2016-10" db="EMBL/GenBank/DDBJ databases">
        <authorList>
            <person name="de Groot N.N."/>
        </authorList>
    </citation>
    <scope>NUCLEOTIDE SEQUENCE [LARGE SCALE GENOMIC DNA]</scope>
    <source>
        <strain evidence="4 5">KH2T6</strain>
    </source>
</reference>
<dbReference type="OrthoDB" id="9801008at2"/>
<keyword evidence="1 4" id="KW-0238">DNA-binding</keyword>
<dbReference type="Proteomes" id="UP000186015">
    <property type="component" value="Unassembled WGS sequence"/>
</dbReference>
<dbReference type="SMART" id="SM00530">
    <property type="entry name" value="HTH_XRE"/>
    <property type="match status" value="1"/>
</dbReference>
<protein>
    <submittedName>
        <fullName evidence="4">DNA-binding transcriptional regulator, XRE-family HTH domain</fullName>
    </submittedName>
</protein>
<dbReference type="SUPFAM" id="SSF47413">
    <property type="entry name" value="lambda repressor-like DNA-binding domains"/>
    <property type="match status" value="1"/>
</dbReference>
<dbReference type="PROSITE" id="PS50943">
    <property type="entry name" value="HTH_CROC1"/>
    <property type="match status" value="1"/>
</dbReference>
<evidence type="ECO:0000256" key="1">
    <source>
        <dbReference type="ARBA" id="ARBA00023125"/>
    </source>
</evidence>
<evidence type="ECO:0000259" key="3">
    <source>
        <dbReference type="PROSITE" id="PS50943"/>
    </source>
</evidence>
<feature type="transmembrane region" description="Helical" evidence="2">
    <location>
        <begin position="82"/>
        <end position="104"/>
    </location>
</feature>
<feature type="transmembrane region" description="Helical" evidence="2">
    <location>
        <begin position="157"/>
        <end position="174"/>
    </location>
</feature>
<dbReference type="EMBL" id="FOAT01000011">
    <property type="protein sequence ID" value="SEL07635.1"/>
    <property type="molecule type" value="Genomic_DNA"/>
</dbReference>
<accession>A0A1H7MA70</accession>
<organism evidence="4 5">
    <name type="scientific">Ruminococcus albus</name>
    <dbReference type="NCBI Taxonomy" id="1264"/>
    <lineage>
        <taxon>Bacteria</taxon>
        <taxon>Bacillati</taxon>
        <taxon>Bacillota</taxon>
        <taxon>Clostridia</taxon>
        <taxon>Eubacteriales</taxon>
        <taxon>Oscillospiraceae</taxon>
        <taxon>Ruminococcus</taxon>
    </lineage>
</organism>
<sequence>MEFNEKLQELRKQRGLTQDELAKELYVSRTAISKWESGRGYPSIDSLKEISRYFSVSIDSLLSSEELITAARDENDSNMRSIYRLLSGIADVMSIMLILLPLYPSEKSDHITSVTLWHCTHQKPILMIYWILFISLASAGSAGIILNMLKAEKGQRILTAISLVMSVVAVLFLIMTRVPYAAVTAFFLLALKAVSLYKMPREKNQ</sequence>
<dbReference type="InterPro" id="IPR010982">
    <property type="entry name" value="Lambda_DNA-bd_dom_sf"/>
</dbReference>
<evidence type="ECO:0000313" key="4">
    <source>
        <dbReference type="EMBL" id="SEL07635.1"/>
    </source>
</evidence>
<keyword evidence="2" id="KW-0812">Transmembrane</keyword>
<keyword evidence="2" id="KW-1133">Transmembrane helix</keyword>
<gene>
    <name evidence="4" type="ORF">SAMN05216469_11123</name>
</gene>
<dbReference type="CDD" id="cd00093">
    <property type="entry name" value="HTH_XRE"/>
    <property type="match status" value="1"/>
</dbReference>